<proteinExistence type="predicted"/>
<organism evidence="2 3">
    <name type="scientific">Colletotrichum salicis</name>
    <dbReference type="NCBI Taxonomy" id="1209931"/>
    <lineage>
        <taxon>Eukaryota</taxon>
        <taxon>Fungi</taxon>
        <taxon>Dikarya</taxon>
        <taxon>Ascomycota</taxon>
        <taxon>Pezizomycotina</taxon>
        <taxon>Sordariomycetes</taxon>
        <taxon>Hypocreomycetidae</taxon>
        <taxon>Glomerellales</taxon>
        <taxon>Glomerellaceae</taxon>
        <taxon>Colletotrichum</taxon>
        <taxon>Colletotrichum acutatum species complex</taxon>
    </lineage>
</organism>
<dbReference type="STRING" id="1209931.A0A135SQE1"/>
<dbReference type="Proteomes" id="UP000070121">
    <property type="component" value="Unassembled WGS sequence"/>
</dbReference>
<dbReference type="InterPro" id="IPR058525">
    <property type="entry name" value="DUF8212"/>
</dbReference>
<protein>
    <recommendedName>
        <fullName evidence="1">DUF8212 domain-containing protein</fullName>
    </recommendedName>
</protein>
<dbReference type="PANTHER" id="PTHR10622">
    <property type="entry name" value="HET DOMAIN-CONTAINING PROTEIN"/>
    <property type="match status" value="1"/>
</dbReference>
<sequence length="505" mass="57585">MRLLNTTTLKVKEFVSERPRYAILFHIWGSQEIVLQDTEAEGEAPSSIKAGWKKIEGSCALALKDGFDWIWVDTCCIDTSSSSEFSEAINSMFHVPPLKYAPVIGFQDLATDLDLDHIAAIENDLKTFLRSRWFTRGWTLQELVAPRRIDCHASDWSFLGSEADLVDIIHTHTMIDKEALKGVGNLSSFSVWSRMQWDARRETTRVEDMAYCLLGIFDINMPLLYGEGDRAFRRLQEEILRTIEDYSLMAWTSYDMTPQPLRIYSSALASHPRGFGIMRLDTTHVPTAAINRDFDKGMQRIIVQGSHLISPNKELMLGSIRPYFEGVYENSAHSHLEGVSFSPPVLSPRGISITMSTNRALSSRPNTWLAWTALDFHTPKDIYGLCIGLSDESGKYTNWDDKASRRGTERLYAVPFSMPATFRLTKFYLRATPEYYIESVADSWDLKPDVSQLRFDRRNEAVSATVLATYSPLRMKIKGDVYAFRTKPQKFQRAIAIMCDPIWLS</sequence>
<dbReference type="OrthoDB" id="20872at2759"/>
<comment type="caution">
    <text evidence="2">The sequence shown here is derived from an EMBL/GenBank/DDBJ whole genome shotgun (WGS) entry which is preliminary data.</text>
</comment>
<reference evidence="2 3" key="1">
    <citation type="submission" date="2014-02" db="EMBL/GenBank/DDBJ databases">
        <title>The genome sequence of Colletotrichum salicis CBS 607.94.</title>
        <authorList>
            <person name="Baroncelli R."/>
            <person name="Thon M.R."/>
        </authorList>
    </citation>
    <scope>NUCLEOTIDE SEQUENCE [LARGE SCALE GENOMIC DNA]</scope>
    <source>
        <strain evidence="2 3">CBS 607.94</strain>
    </source>
</reference>
<name>A0A135SQE1_9PEZI</name>
<accession>A0A135SQE1</accession>
<evidence type="ECO:0000259" key="1">
    <source>
        <dbReference type="Pfam" id="PF26640"/>
    </source>
</evidence>
<feature type="domain" description="DUF8212" evidence="1">
    <location>
        <begin position="230"/>
        <end position="267"/>
    </location>
</feature>
<dbReference type="Pfam" id="PF26640">
    <property type="entry name" value="DUF8212"/>
    <property type="match status" value="1"/>
</dbReference>
<dbReference type="EMBL" id="JFFI01002295">
    <property type="protein sequence ID" value="KXH38133.1"/>
    <property type="molecule type" value="Genomic_DNA"/>
</dbReference>
<dbReference type="PANTHER" id="PTHR10622:SF10">
    <property type="entry name" value="HET DOMAIN-CONTAINING PROTEIN"/>
    <property type="match status" value="1"/>
</dbReference>
<keyword evidence="3" id="KW-1185">Reference proteome</keyword>
<gene>
    <name evidence="2" type="ORF">CSAL01_09527</name>
</gene>
<evidence type="ECO:0000313" key="3">
    <source>
        <dbReference type="Proteomes" id="UP000070121"/>
    </source>
</evidence>
<evidence type="ECO:0000313" key="2">
    <source>
        <dbReference type="EMBL" id="KXH38133.1"/>
    </source>
</evidence>
<dbReference type="AlphaFoldDB" id="A0A135SQE1"/>